<dbReference type="GO" id="GO:0043565">
    <property type="term" value="F:sequence-specific DNA binding"/>
    <property type="evidence" value="ECO:0007669"/>
    <property type="project" value="InterPro"/>
</dbReference>
<keyword evidence="10 20" id="KW-0238">DNA-binding</keyword>
<dbReference type="GO" id="GO:0005524">
    <property type="term" value="F:ATP binding"/>
    <property type="evidence" value="ECO:0007669"/>
    <property type="project" value="UniProtKB-KW"/>
</dbReference>
<keyword evidence="5 17" id="KW-0597">Phosphoprotein</keyword>
<gene>
    <name evidence="20" type="ORF">EDD54_1916</name>
</gene>
<evidence type="ECO:0000256" key="1">
    <source>
        <dbReference type="ARBA" id="ARBA00004496"/>
    </source>
</evidence>
<dbReference type="InterPro" id="IPR002197">
    <property type="entry name" value="HTH_Fis"/>
</dbReference>
<evidence type="ECO:0000313" key="21">
    <source>
        <dbReference type="Proteomes" id="UP000294547"/>
    </source>
</evidence>
<dbReference type="AlphaFoldDB" id="A0A4R6RFB9"/>
<protein>
    <recommendedName>
        <fullName evidence="2">DNA-binding transcriptional regulator NtrC</fullName>
    </recommendedName>
    <alternativeName>
        <fullName evidence="14">Nitrogen regulation protein NR(I)</fullName>
    </alternativeName>
    <alternativeName>
        <fullName evidence="15">Nitrogen regulator I</fullName>
    </alternativeName>
</protein>
<dbReference type="FunFam" id="3.40.50.300:FF:000006">
    <property type="entry name" value="DNA-binding transcriptional regulator NtrC"/>
    <property type="match status" value="1"/>
</dbReference>
<evidence type="ECO:0000256" key="5">
    <source>
        <dbReference type="ARBA" id="ARBA00022553"/>
    </source>
</evidence>
<name>A0A4R6RFB9_9HYPH</name>
<dbReference type="CDD" id="cd00156">
    <property type="entry name" value="REC"/>
    <property type="match status" value="1"/>
</dbReference>
<dbReference type="InterPro" id="IPR025943">
    <property type="entry name" value="Sigma_54_int_dom_ATP-bd_2"/>
</dbReference>
<dbReference type="InterPro" id="IPR011006">
    <property type="entry name" value="CheY-like_superfamily"/>
</dbReference>
<dbReference type="RefSeq" id="WP_126540948.1">
    <property type="nucleotide sequence ID" value="NZ_BSPM01000004.1"/>
</dbReference>
<keyword evidence="8" id="KW-0902">Two-component regulatory system</keyword>
<dbReference type="InterPro" id="IPR003593">
    <property type="entry name" value="AAA+_ATPase"/>
</dbReference>
<reference evidence="20 21" key="1">
    <citation type="submission" date="2019-03" db="EMBL/GenBank/DDBJ databases">
        <title>Genomic Encyclopedia of Type Strains, Phase IV (KMG-IV): sequencing the most valuable type-strain genomes for metagenomic binning, comparative biology and taxonomic classification.</title>
        <authorList>
            <person name="Goeker M."/>
        </authorList>
    </citation>
    <scope>NUCLEOTIDE SEQUENCE [LARGE SCALE GENOMIC DNA]</scope>
    <source>
        <strain evidence="20 21">DSM 102969</strain>
    </source>
</reference>
<dbReference type="InterPro" id="IPR001789">
    <property type="entry name" value="Sig_transdc_resp-reg_receiver"/>
</dbReference>
<evidence type="ECO:0000256" key="15">
    <source>
        <dbReference type="ARBA" id="ARBA00031910"/>
    </source>
</evidence>
<dbReference type="PROSITE" id="PS00688">
    <property type="entry name" value="SIGMA54_INTERACT_3"/>
    <property type="match status" value="1"/>
</dbReference>
<evidence type="ECO:0000259" key="18">
    <source>
        <dbReference type="PROSITE" id="PS50045"/>
    </source>
</evidence>
<keyword evidence="7" id="KW-0067">ATP-binding</keyword>
<dbReference type="SUPFAM" id="SSF52172">
    <property type="entry name" value="CheY-like"/>
    <property type="match status" value="1"/>
</dbReference>
<comment type="caution">
    <text evidence="20">The sequence shown here is derived from an EMBL/GenBank/DDBJ whole genome shotgun (WGS) entry which is preliminary data.</text>
</comment>
<dbReference type="InterPro" id="IPR025662">
    <property type="entry name" value="Sigma_54_int_dom_ATP-bd_1"/>
</dbReference>
<feature type="modified residue" description="4-aspartylphosphate" evidence="17">
    <location>
        <position position="56"/>
    </location>
</feature>
<evidence type="ECO:0000256" key="12">
    <source>
        <dbReference type="ARBA" id="ARBA00023163"/>
    </source>
</evidence>
<dbReference type="SMART" id="SM00448">
    <property type="entry name" value="REC"/>
    <property type="match status" value="1"/>
</dbReference>
<feature type="domain" description="Sigma-54 factor interaction" evidence="18">
    <location>
        <begin position="146"/>
        <end position="376"/>
    </location>
</feature>
<evidence type="ECO:0000256" key="3">
    <source>
        <dbReference type="ARBA" id="ARBA00022490"/>
    </source>
</evidence>
<dbReference type="SUPFAM" id="SSF46689">
    <property type="entry name" value="Homeodomain-like"/>
    <property type="match status" value="1"/>
</dbReference>
<keyword evidence="4" id="KW-0678">Repressor</keyword>
<dbReference type="PROSITE" id="PS50110">
    <property type="entry name" value="RESPONSE_REGULATORY"/>
    <property type="match status" value="1"/>
</dbReference>
<dbReference type="Pfam" id="PF00158">
    <property type="entry name" value="Sigma54_activat"/>
    <property type="match status" value="1"/>
</dbReference>
<dbReference type="PROSITE" id="PS00676">
    <property type="entry name" value="SIGMA54_INTERACT_2"/>
    <property type="match status" value="1"/>
</dbReference>
<dbReference type="CDD" id="cd00009">
    <property type="entry name" value="AAA"/>
    <property type="match status" value="1"/>
</dbReference>
<evidence type="ECO:0000256" key="2">
    <source>
        <dbReference type="ARBA" id="ARBA00019059"/>
    </source>
</evidence>
<dbReference type="InterPro" id="IPR027417">
    <property type="entry name" value="P-loop_NTPase"/>
</dbReference>
<dbReference type="OrthoDB" id="9761019at2"/>
<evidence type="ECO:0000256" key="4">
    <source>
        <dbReference type="ARBA" id="ARBA00022491"/>
    </source>
</evidence>
<dbReference type="PRINTS" id="PR01590">
    <property type="entry name" value="HTHFIS"/>
</dbReference>
<dbReference type="EMBL" id="SNXY01000007">
    <property type="protein sequence ID" value="TDP85071.1"/>
    <property type="molecule type" value="Genomic_DNA"/>
</dbReference>
<evidence type="ECO:0000256" key="17">
    <source>
        <dbReference type="PROSITE-ProRule" id="PRU00169"/>
    </source>
</evidence>
<keyword evidence="12" id="KW-0804">Transcription</keyword>
<dbReference type="Gene3D" id="1.10.10.60">
    <property type="entry name" value="Homeodomain-like"/>
    <property type="match status" value="1"/>
</dbReference>
<evidence type="ECO:0000256" key="13">
    <source>
        <dbReference type="ARBA" id="ARBA00023231"/>
    </source>
</evidence>
<dbReference type="Gene3D" id="3.40.50.2300">
    <property type="match status" value="1"/>
</dbReference>
<dbReference type="Pfam" id="PF00072">
    <property type="entry name" value="Response_reg"/>
    <property type="match status" value="1"/>
</dbReference>
<evidence type="ECO:0000256" key="6">
    <source>
        <dbReference type="ARBA" id="ARBA00022741"/>
    </source>
</evidence>
<sequence length="521" mass="56079">MSGRILIVDDDPIQRRLLEEAVRRLGHEAVTADGGEAAIRLLSGPDAGGFDLVVLDLVMPGVDGMAVLERTTRLGLGLPVIVQTSRGGIETVVGAMRAGAFDFIVKPVGLERLQVAVQNALKVTALEGEARQKGQVPTGALTFRDIVTKSPEMARVIRLGERAAASNIPILIEGESGVGKELVARAIQGTSERRSKAFVTVNCGAIPENLVQSTLFGHEKGAFTGAVDKHVGKFQEANGGTLFLDEVGELPLDTQVQLLRAIQEGEIDPVGARRPVKVDFRLVSATNRRLVDMVRESRFREDLYYRLNVFPIFVPPLRERREDIPALVAHFVARYAAEEGKRRVVGIRPDALAMLQAYHWPGNIRQLENAVFRAVVLADAAELTVEEFPQIAAQVGHVSAVRRVEGDDASPVAPAFEAPAPAAPAPAAVSAPVDDFIGVAVPRQGGADPAPFGFLRSLADDGHVRPLTAIEEEMIRLAIDHYNGRMAEVARRLGIGRSTLYRKLKEYGLAGADEEAGVAAE</sequence>
<dbReference type="GO" id="GO:0000160">
    <property type="term" value="P:phosphorelay signal transduction system"/>
    <property type="evidence" value="ECO:0007669"/>
    <property type="project" value="UniProtKB-KW"/>
</dbReference>
<evidence type="ECO:0000256" key="11">
    <source>
        <dbReference type="ARBA" id="ARBA00023159"/>
    </source>
</evidence>
<evidence type="ECO:0000256" key="7">
    <source>
        <dbReference type="ARBA" id="ARBA00022840"/>
    </source>
</evidence>
<dbReference type="InterPro" id="IPR009057">
    <property type="entry name" value="Homeodomain-like_sf"/>
</dbReference>
<dbReference type="Gene3D" id="1.10.8.60">
    <property type="match status" value="1"/>
</dbReference>
<accession>A0A4R6RFB9</accession>
<keyword evidence="11" id="KW-0010">Activator</keyword>
<dbReference type="InterPro" id="IPR058031">
    <property type="entry name" value="AAA_lid_NorR"/>
</dbReference>
<dbReference type="InterPro" id="IPR002078">
    <property type="entry name" value="Sigma_54_int"/>
</dbReference>
<dbReference type="Proteomes" id="UP000294547">
    <property type="component" value="Unassembled WGS sequence"/>
</dbReference>
<dbReference type="PANTHER" id="PTHR32071">
    <property type="entry name" value="TRANSCRIPTIONAL REGULATORY PROTEIN"/>
    <property type="match status" value="1"/>
</dbReference>
<keyword evidence="21" id="KW-1185">Reference proteome</keyword>
<evidence type="ECO:0000256" key="10">
    <source>
        <dbReference type="ARBA" id="ARBA00023125"/>
    </source>
</evidence>
<evidence type="ECO:0000313" key="20">
    <source>
        <dbReference type="EMBL" id="TDP85071.1"/>
    </source>
</evidence>
<dbReference type="SUPFAM" id="SSF52540">
    <property type="entry name" value="P-loop containing nucleoside triphosphate hydrolases"/>
    <property type="match status" value="1"/>
</dbReference>
<dbReference type="Pfam" id="PF25601">
    <property type="entry name" value="AAA_lid_14"/>
    <property type="match status" value="1"/>
</dbReference>
<evidence type="ECO:0000259" key="19">
    <source>
        <dbReference type="PROSITE" id="PS50110"/>
    </source>
</evidence>
<dbReference type="PROSITE" id="PS00675">
    <property type="entry name" value="SIGMA54_INTERACT_1"/>
    <property type="match status" value="1"/>
</dbReference>
<dbReference type="GO" id="GO:0005737">
    <property type="term" value="C:cytoplasm"/>
    <property type="evidence" value="ECO:0007669"/>
    <property type="project" value="UniProtKB-SubCell"/>
</dbReference>
<evidence type="ECO:0000256" key="9">
    <source>
        <dbReference type="ARBA" id="ARBA00023015"/>
    </source>
</evidence>
<evidence type="ECO:0000256" key="8">
    <source>
        <dbReference type="ARBA" id="ARBA00023012"/>
    </source>
</evidence>
<comment type="function">
    <text evidence="16">Member of the two-component regulatory system NtrB/NtrC, which controls expression of the nitrogen-regulated (ntr) genes in response to nitrogen limitation. Phosphorylated NtrC binds directly to DNA and stimulates the formation of open promoter-sigma54-RNA polymerase complexes.</text>
</comment>
<dbReference type="Gene3D" id="3.40.50.300">
    <property type="entry name" value="P-loop containing nucleotide triphosphate hydrolases"/>
    <property type="match status" value="1"/>
</dbReference>
<comment type="subcellular location">
    <subcellularLocation>
        <location evidence="1">Cytoplasm</location>
    </subcellularLocation>
</comment>
<keyword evidence="3" id="KW-0963">Cytoplasm</keyword>
<dbReference type="InterPro" id="IPR025944">
    <property type="entry name" value="Sigma_54_int_dom_CS"/>
</dbReference>
<dbReference type="PROSITE" id="PS50045">
    <property type="entry name" value="SIGMA54_INTERACT_4"/>
    <property type="match status" value="1"/>
</dbReference>
<dbReference type="Pfam" id="PF02954">
    <property type="entry name" value="HTH_8"/>
    <property type="match status" value="1"/>
</dbReference>
<keyword evidence="6" id="KW-0547">Nucleotide-binding</keyword>
<proteinExistence type="predicted"/>
<keyword evidence="9" id="KW-0805">Transcription regulation</keyword>
<feature type="domain" description="Response regulatory" evidence="19">
    <location>
        <begin position="4"/>
        <end position="121"/>
    </location>
</feature>
<keyword evidence="13" id="KW-0535">Nitrogen fixation</keyword>
<dbReference type="PANTHER" id="PTHR32071:SF95">
    <property type="entry name" value="DNA-BINDING TRANSCRIPTIONAL REGULATOR NTRC"/>
    <property type="match status" value="1"/>
</dbReference>
<organism evidence="20 21">
    <name type="scientific">Oharaeibacter diazotrophicus</name>
    <dbReference type="NCBI Taxonomy" id="1920512"/>
    <lineage>
        <taxon>Bacteria</taxon>
        <taxon>Pseudomonadati</taxon>
        <taxon>Pseudomonadota</taxon>
        <taxon>Alphaproteobacteria</taxon>
        <taxon>Hyphomicrobiales</taxon>
        <taxon>Pleomorphomonadaceae</taxon>
        <taxon>Oharaeibacter</taxon>
    </lineage>
</organism>
<dbReference type="GO" id="GO:0006355">
    <property type="term" value="P:regulation of DNA-templated transcription"/>
    <property type="evidence" value="ECO:0007669"/>
    <property type="project" value="InterPro"/>
</dbReference>
<evidence type="ECO:0000256" key="14">
    <source>
        <dbReference type="ARBA" id="ARBA00029881"/>
    </source>
</evidence>
<dbReference type="SMART" id="SM00382">
    <property type="entry name" value="AAA"/>
    <property type="match status" value="1"/>
</dbReference>
<evidence type="ECO:0000256" key="16">
    <source>
        <dbReference type="ARBA" id="ARBA00043886"/>
    </source>
</evidence>